<dbReference type="InterPro" id="IPR035246">
    <property type="entry name" value="Spermidine_synt_N"/>
</dbReference>
<dbReference type="InterPro" id="IPR037163">
    <property type="entry name" value="Spermidine_synt_N_sf"/>
</dbReference>
<organism evidence="5 6">
    <name type="scientific">Malus domestica</name>
    <name type="common">Apple</name>
    <name type="synonym">Pyrus malus</name>
    <dbReference type="NCBI Taxonomy" id="3750"/>
    <lineage>
        <taxon>Eukaryota</taxon>
        <taxon>Viridiplantae</taxon>
        <taxon>Streptophyta</taxon>
        <taxon>Embryophyta</taxon>
        <taxon>Tracheophyta</taxon>
        <taxon>Spermatophyta</taxon>
        <taxon>Magnoliopsida</taxon>
        <taxon>eudicotyledons</taxon>
        <taxon>Gunneridae</taxon>
        <taxon>Pentapetalae</taxon>
        <taxon>rosids</taxon>
        <taxon>fabids</taxon>
        <taxon>Rosales</taxon>
        <taxon>Rosaceae</taxon>
        <taxon>Amygdaloideae</taxon>
        <taxon>Maleae</taxon>
        <taxon>Malus</taxon>
    </lineage>
</organism>
<dbReference type="STRING" id="3750.A0A498KLB0"/>
<dbReference type="Gene3D" id="2.30.140.10">
    <property type="entry name" value="Spermidine synthase, tetramerisation domain"/>
    <property type="match status" value="1"/>
</dbReference>
<feature type="active site" description="Proton acceptor" evidence="3">
    <location>
        <position position="166"/>
    </location>
</feature>
<sequence>MVMATVTAMRRDLEGRKKSGKGCGLQKREVREMVRGVGGGEAHSLKVENILYRGKSEFQEILVFESSIHGKVLVLDVIIQLSEKDECAYQEMIAHLTLCSISSPKTVLVVGGGDGGVLREVSRHPSVEHSDISVGFQDPRVHLHVGDATEFLRLAPKGKYDAVIVDSSDPVGPAQELVEKLFFETIARAFMPGGVLCNMTESMWLHTHLIQDMISVCRQTFKGSVNYAWASVPTYPRNTFPFSHSSTLALNLYI</sequence>
<name>A0A498KLB0_MALDO</name>
<dbReference type="PANTHER" id="PTHR11558:SF25">
    <property type="entry name" value="SPERMINE SYNTHASE"/>
    <property type="match status" value="1"/>
</dbReference>
<dbReference type="SUPFAM" id="SSF53335">
    <property type="entry name" value="S-adenosyl-L-methionine-dependent methyltransferases"/>
    <property type="match status" value="1"/>
</dbReference>
<dbReference type="GO" id="GO:0004766">
    <property type="term" value="F:spermidine synthase activity"/>
    <property type="evidence" value="ECO:0007669"/>
    <property type="project" value="TreeGrafter"/>
</dbReference>
<dbReference type="PANTHER" id="PTHR11558">
    <property type="entry name" value="SPERMIDINE/SPERMINE SYNTHASE"/>
    <property type="match status" value="1"/>
</dbReference>
<comment type="caution">
    <text evidence="5">The sequence shown here is derived from an EMBL/GenBank/DDBJ whole genome shotgun (WGS) entry which is preliminary data.</text>
</comment>
<dbReference type="EMBL" id="RDQH01000327">
    <property type="protein sequence ID" value="RXI08256.1"/>
    <property type="molecule type" value="Genomic_DNA"/>
</dbReference>
<evidence type="ECO:0000313" key="6">
    <source>
        <dbReference type="Proteomes" id="UP000290289"/>
    </source>
</evidence>
<evidence type="ECO:0000259" key="4">
    <source>
        <dbReference type="PROSITE" id="PS51006"/>
    </source>
</evidence>
<evidence type="ECO:0000313" key="5">
    <source>
        <dbReference type="EMBL" id="RXI08256.1"/>
    </source>
</evidence>
<dbReference type="InterPro" id="IPR030374">
    <property type="entry name" value="PABS"/>
</dbReference>
<dbReference type="Gene3D" id="3.40.50.150">
    <property type="entry name" value="Vaccinia Virus protein VP39"/>
    <property type="match status" value="1"/>
</dbReference>
<dbReference type="AlphaFoldDB" id="A0A498KLB0"/>
<evidence type="ECO:0000256" key="2">
    <source>
        <dbReference type="ARBA" id="ARBA00022679"/>
    </source>
</evidence>
<accession>A0A498KLB0</accession>
<keyword evidence="6" id="KW-1185">Reference proteome</keyword>
<dbReference type="Proteomes" id="UP000290289">
    <property type="component" value="Chromosome 1"/>
</dbReference>
<keyword evidence="2 3" id="KW-0808">Transferase</keyword>
<comment type="similarity">
    <text evidence="1">Belongs to the spermidine/spermine synthase family.</text>
</comment>
<keyword evidence="3" id="KW-0620">Polyamine biosynthesis</keyword>
<protein>
    <recommendedName>
        <fullName evidence="4">PABS domain-containing protein</fullName>
    </recommendedName>
</protein>
<feature type="domain" description="PABS" evidence="4">
    <location>
        <begin position="31"/>
        <end position="247"/>
    </location>
</feature>
<dbReference type="InterPro" id="IPR001045">
    <property type="entry name" value="Spermi_synthase"/>
</dbReference>
<dbReference type="PROSITE" id="PS51006">
    <property type="entry name" value="PABS_2"/>
    <property type="match status" value="1"/>
</dbReference>
<dbReference type="Pfam" id="PF17284">
    <property type="entry name" value="Spermine_synt_N"/>
    <property type="match status" value="1"/>
</dbReference>
<evidence type="ECO:0000256" key="3">
    <source>
        <dbReference type="PROSITE-ProRule" id="PRU00354"/>
    </source>
</evidence>
<dbReference type="InterPro" id="IPR030373">
    <property type="entry name" value="PABS_CS"/>
</dbReference>
<reference evidence="5 6" key="1">
    <citation type="submission" date="2018-10" db="EMBL/GenBank/DDBJ databases">
        <title>A high-quality apple genome assembly.</title>
        <authorList>
            <person name="Hu J."/>
        </authorList>
    </citation>
    <scope>NUCLEOTIDE SEQUENCE [LARGE SCALE GENOMIC DNA]</scope>
    <source>
        <strain evidence="6">cv. HFTH1</strain>
        <tissue evidence="5">Young leaf</tissue>
    </source>
</reference>
<dbReference type="GO" id="GO:0005829">
    <property type="term" value="C:cytosol"/>
    <property type="evidence" value="ECO:0007669"/>
    <property type="project" value="TreeGrafter"/>
</dbReference>
<proteinExistence type="inferred from homology"/>
<dbReference type="HAMAP" id="MF_00198">
    <property type="entry name" value="Spermidine_synth"/>
    <property type="match status" value="1"/>
</dbReference>
<dbReference type="GO" id="GO:0008295">
    <property type="term" value="P:spermidine biosynthetic process"/>
    <property type="evidence" value="ECO:0007669"/>
    <property type="project" value="TreeGrafter"/>
</dbReference>
<dbReference type="Pfam" id="PF01564">
    <property type="entry name" value="Spermine_synth"/>
    <property type="match status" value="2"/>
</dbReference>
<evidence type="ECO:0000256" key="1">
    <source>
        <dbReference type="ARBA" id="ARBA00007867"/>
    </source>
</evidence>
<dbReference type="InterPro" id="IPR029063">
    <property type="entry name" value="SAM-dependent_MTases_sf"/>
</dbReference>
<gene>
    <name evidence="5" type="ORF">DVH24_022400</name>
</gene>
<dbReference type="PROSITE" id="PS01330">
    <property type="entry name" value="PABS_1"/>
    <property type="match status" value="1"/>
</dbReference>